<keyword evidence="4 5" id="KW-0131">Cell cycle</keyword>
<evidence type="ECO:0000256" key="5">
    <source>
        <dbReference type="HAMAP-Rule" id="MF_01804"/>
    </source>
</evidence>
<dbReference type="InterPro" id="IPR036388">
    <property type="entry name" value="WH-like_DNA-bd_sf"/>
</dbReference>
<comment type="subunit">
    <text evidence="5">Homodimer. Homodimerization may be required to stabilize the binding of ScpA to the Smc head domains. Component of a cohesin-like complex composed of ScpA, ScpB and the Smc homodimer, in which ScpA and ScpB bind to the head domain of Smc. The presence of the three proteins is required for the association of the complex with DNA.</text>
</comment>
<evidence type="ECO:0000256" key="2">
    <source>
        <dbReference type="ARBA" id="ARBA00022618"/>
    </source>
</evidence>
<dbReference type="Pfam" id="PF04079">
    <property type="entry name" value="SMC_ScpB"/>
    <property type="match status" value="1"/>
</dbReference>
<dbReference type="KEGG" id="ppsc:EHS13_15255"/>
<dbReference type="GO" id="GO:0006260">
    <property type="term" value="P:DNA replication"/>
    <property type="evidence" value="ECO:0007669"/>
    <property type="project" value="UniProtKB-UniRule"/>
</dbReference>
<dbReference type="NCBIfam" id="TIGR00281">
    <property type="entry name" value="SMC-Scp complex subunit ScpB"/>
    <property type="match status" value="1"/>
</dbReference>
<sequence>MNLKQMKSIIEGLLFVSGDEGIDAKQLAEILEEDVPTVLDTVRQLRKDLQKAGRGVQIVELAGFFQMTSLPIHAVYFERLAYSPSRSSLSQSALETLAIVAYRQPITRVEIEEIRGVRADRALHNLVAKELIEEVGRADQPGRPILYGTTKQFMEYFGLSGLNELPEASSFENDVNLEEETRMLFAKLDGKQMTFDDMDDEEELAEAGSDEIEAS</sequence>
<reference evidence="7" key="1">
    <citation type="submission" date="2018-11" db="EMBL/GenBank/DDBJ databases">
        <title>Complete genome sequence of Paenibacillus sp. ML311-T8.</title>
        <authorList>
            <person name="Nam Y.-D."/>
            <person name="Kang J."/>
            <person name="Chung W.-H."/>
            <person name="Park Y.S."/>
        </authorList>
    </citation>
    <scope>NUCLEOTIDE SEQUENCE [LARGE SCALE GENOMIC DNA]</scope>
    <source>
        <strain evidence="7">ML311-T8</strain>
    </source>
</reference>
<accession>A0A6B8RKQ5</accession>
<dbReference type="GO" id="GO:0005737">
    <property type="term" value="C:cytoplasm"/>
    <property type="evidence" value="ECO:0007669"/>
    <property type="project" value="UniProtKB-SubCell"/>
</dbReference>
<dbReference type="Proteomes" id="UP000426246">
    <property type="component" value="Chromosome"/>
</dbReference>
<evidence type="ECO:0000256" key="4">
    <source>
        <dbReference type="ARBA" id="ARBA00023306"/>
    </source>
</evidence>
<keyword evidence="7" id="KW-1185">Reference proteome</keyword>
<dbReference type="InterPro" id="IPR036390">
    <property type="entry name" value="WH_DNA-bd_sf"/>
</dbReference>
<proteinExistence type="inferred from homology"/>
<dbReference type="HAMAP" id="MF_01804">
    <property type="entry name" value="ScpB"/>
    <property type="match status" value="1"/>
</dbReference>
<keyword evidence="2 5" id="KW-0132">Cell division</keyword>
<comment type="function">
    <text evidence="5">Participates in chromosomal partition during cell division. May act via the formation of a condensin-like complex containing Smc and ScpA that pull DNA away from mid-cell into both cell halves.</text>
</comment>
<dbReference type="SUPFAM" id="SSF46785">
    <property type="entry name" value="Winged helix' DNA-binding domain"/>
    <property type="match status" value="2"/>
</dbReference>
<dbReference type="InterPro" id="IPR005234">
    <property type="entry name" value="ScpB_csome_segregation"/>
</dbReference>
<dbReference type="Gene3D" id="1.10.10.10">
    <property type="entry name" value="Winged helix-like DNA-binding domain superfamily/Winged helix DNA-binding domain"/>
    <property type="match status" value="2"/>
</dbReference>
<dbReference type="PANTHER" id="PTHR34298:SF2">
    <property type="entry name" value="SEGREGATION AND CONDENSATION PROTEIN B"/>
    <property type="match status" value="1"/>
</dbReference>
<evidence type="ECO:0000256" key="1">
    <source>
        <dbReference type="ARBA" id="ARBA00022490"/>
    </source>
</evidence>
<dbReference type="GO" id="GO:0051301">
    <property type="term" value="P:cell division"/>
    <property type="evidence" value="ECO:0007669"/>
    <property type="project" value="UniProtKB-KW"/>
</dbReference>
<keyword evidence="3 5" id="KW-0159">Chromosome partition</keyword>
<evidence type="ECO:0000313" key="6">
    <source>
        <dbReference type="EMBL" id="QGQ96135.1"/>
    </source>
</evidence>
<dbReference type="AlphaFoldDB" id="A0A6B8RKQ5"/>
<dbReference type="GO" id="GO:0051304">
    <property type="term" value="P:chromosome separation"/>
    <property type="evidence" value="ECO:0007669"/>
    <property type="project" value="InterPro"/>
</dbReference>
<dbReference type="PANTHER" id="PTHR34298">
    <property type="entry name" value="SEGREGATION AND CONDENSATION PROTEIN B"/>
    <property type="match status" value="1"/>
</dbReference>
<dbReference type="EMBL" id="CP034235">
    <property type="protein sequence ID" value="QGQ96135.1"/>
    <property type="molecule type" value="Genomic_DNA"/>
</dbReference>
<keyword evidence="1 5" id="KW-0963">Cytoplasm</keyword>
<comment type="subcellular location">
    <subcellularLocation>
        <location evidence="5">Cytoplasm</location>
    </subcellularLocation>
    <text evidence="5">Associated with two foci at the outer edges of the nucleoid region in young cells, and at four foci within both cell halves in older cells.</text>
</comment>
<evidence type="ECO:0000256" key="3">
    <source>
        <dbReference type="ARBA" id="ARBA00022829"/>
    </source>
</evidence>
<organism evidence="6 7">
    <name type="scientific">Paenibacillus psychroresistens</name>
    <dbReference type="NCBI Taxonomy" id="1778678"/>
    <lineage>
        <taxon>Bacteria</taxon>
        <taxon>Bacillati</taxon>
        <taxon>Bacillota</taxon>
        <taxon>Bacilli</taxon>
        <taxon>Bacillales</taxon>
        <taxon>Paenibacillaceae</taxon>
        <taxon>Paenibacillus</taxon>
    </lineage>
</organism>
<name>A0A6B8RKQ5_9BACL</name>
<dbReference type="PIRSF" id="PIRSF019345">
    <property type="entry name" value="ScpB"/>
    <property type="match status" value="1"/>
</dbReference>
<evidence type="ECO:0000313" key="7">
    <source>
        <dbReference type="Proteomes" id="UP000426246"/>
    </source>
</evidence>
<dbReference type="OrthoDB" id="9806226at2"/>
<comment type="similarity">
    <text evidence="5">Belongs to the ScpB family.</text>
</comment>
<gene>
    <name evidence="5 6" type="primary">scpB</name>
    <name evidence="6" type="ORF">EHS13_15255</name>
</gene>
<protein>
    <recommendedName>
        <fullName evidence="5">Segregation and condensation protein B</fullName>
    </recommendedName>
</protein>